<sequence>MTARRTVDDTLSPGTPAPAGPDAAPASAPARVGYAELLRTPGAWTFLVPAFAARLPYAMLSLGIVLLVLDTHGSYGTAGAVAAVSAVAQALVGPQTGRLADRHGQAAVLLPSVAVHAVSVAALIGLALGHAPAWALFAAAAPAGASVPQIGAMVRARWVSRLSDSPATLNTAFAFESVTDEFTFVVGPVLATAIATTVTPSAALIAEAALTVAGGLAFAAQRRTAPARHPRTAGGRGPSALSSPGVRLLAGAFLGVGTVFGAMQVSVTAFAESVGRAGASGTVYGIFAGGSMLAGVLYGLVAWRRSARSRMLGCYALLVLGCSTLWAMPNLTALSVAGLLCGLAIAPTLITGYTLVETLVSDGAKTEAFTWLTGAIGLGLAVGSTVAGRLIDSGGPSAGFLVPVVGAGLGLVALVALRGLLVAPRDAATAAPVRSASGAQAADDGLRAGVPAPAGTASRDADGTGPRQLVGAGTGH</sequence>
<feature type="transmembrane region" description="Helical" evidence="2">
    <location>
        <begin position="75"/>
        <end position="94"/>
    </location>
</feature>
<reference evidence="4" key="1">
    <citation type="journal article" date="2019" name="Int. J. Syst. Evol. Microbiol.">
        <title>The Global Catalogue of Microorganisms (GCM) 10K type strain sequencing project: providing services to taxonomists for standard genome sequencing and annotation.</title>
        <authorList>
            <consortium name="The Broad Institute Genomics Platform"/>
            <consortium name="The Broad Institute Genome Sequencing Center for Infectious Disease"/>
            <person name="Wu L."/>
            <person name="Ma J."/>
        </authorList>
    </citation>
    <scope>NUCLEOTIDE SEQUENCE [LARGE SCALE GENOMIC DNA]</scope>
    <source>
        <strain evidence="4">JCM 13002</strain>
    </source>
</reference>
<dbReference type="Proteomes" id="UP001499987">
    <property type="component" value="Unassembled WGS sequence"/>
</dbReference>
<comment type="caution">
    <text evidence="3">The sequence shown here is derived from an EMBL/GenBank/DDBJ whole genome shotgun (WGS) entry which is preliminary data.</text>
</comment>
<feature type="region of interest" description="Disordered" evidence="1">
    <location>
        <begin position="442"/>
        <end position="476"/>
    </location>
</feature>
<feature type="transmembrane region" description="Helical" evidence="2">
    <location>
        <begin position="248"/>
        <end position="271"/>
    </location>
</feature>
<evidence type="ECO:0000313" key="3">
    <source>
        <dbReference type="EMBL" id="GAA1101654.1"/>
    </source>
</evidence>
<name>A0ABP4EEV1_9ACTN</name>
<dbReference type="Gene3D" id="1.20.1250.20">
    <property type="entry name" value="MFS general substrate transporter like domains"/>
    <property type="match status" value="2"/>
</dbReference>
<evidence type="ECO:0000256" key="2">
    <source>
        <dbReference type="SAM" id="Phobius"/>
    </source>
</evidence>
<keyword evidence="2" id="KW-0812">Transmembrane</keyword>
<evidence type="ECO:0000313" key="4">
    <source>
        <dbReference type="Proteomes" id="UP001499987"/>
    </source>
</evidence>
<gene>
    <name evidence="3" type="ORF">GCM10009663_50400</name>
</gene>
<dbReference type="PANTHER" id="PTHR23542:SF1">
    <property type="entry name" value="MAJOR FACILITATOR SUPERFAMILY (MFS) PROFILE DOMAIN-CONTAINING PROTEIN"/>
    <property type="match status" value="1"/>
</dbReference>
<accession>A0ABP4EEV1</accession>
<keyword evidence="2" id="KW-0472">Membrane</keyword>
<dbReference type="InterPro" id="IPR011701">
    <property type="entry name" value="MFS"/>
</dbReference>
<feature type="transmembrane region" description="Helical" evidence="2">
    <location>
        <begin position="334"/>
        <end position="356"/>
    </location>
</feature>
<feature type="transmembrane region" description="Helical" evidence="2">
    <location>
        <begin position="310"/>
        <end position="328"/>
    </location>
</feature>
<dbReference type="InterPro" id="IPR036259">
    <property type="entry name" value="MFS_trans_sf"/>
</dbReference>
<protein>
    <submittedName>
        <fullName evidence="3">MFS transporter</fullName>
    </submittedName>
</protein>
<feature type="transmembrane region" description="Helical" evidence="2">
    <location>
        <begin position="397"/>
        <end position="417"/>
    </location>
</feature>
<evidence type="ECO:0000256" key="1">
    <source>
        <dbReference type="SAM" id="MobiDB-lite"/>
    </source>
</evidence>
<feature type="transmembrane region" description="Helical" evidence="2">
    <location>
        <begin position="368"/>
        <end position="391"/>
    </location>
</feature>
<keyword evidence="4" id="KW-1185">Reference proteome</keyword>
<keyword evidence="2" id="KW-1133">Transmembrane helix</keyword>
<feature type="transmembrane region" description="Helical" evidence="2">
    <location>
        <begin position="134"/>
        <end position="154"/>
    </location>
</feature>
<organism evidence="3 4">
    <name type="scientific">Kitasatospora arboriphila</name>
    <dbReference type="NCBI Taxonomy" id="258052"/>
    <lineage>
        <taxon>Bacteria</taxon>
        <taxon>Bacillati</taxon>
        <taxon>Actinomycetota</taxon>
        <taxon>Actinomycetes</taxon>
        <taxon>Kitasatosporales</taxon>
        <taxon>Streptomycetaceae</taxon>
        <taxon>Kitasatospora</taxon>
    </lineage>
</organism>
<dbReference type="PANTHER" id="PTHR23542">
    <property type="match status" value="1"/>
</dbReference>
<dbReference type="EMBL" id="BAAALD010000055">
    <property type="protein sequence ID" value="GAA1101654.1"/>
    <property type="molecule type" value="Genomic_DNA"/>
</dbReference>
<dbReference type="Pfam" id="PF07690">
    <property type="entry name" value="MFS_1"/>
    <property type="match status" value="1"/>
</dbReference>
<feature type="transmembrane region" description="Helical" evidence="2">
    <location>
        <begin position="106"/>
        <end position="128"/>
    </location>
</feature>
<proteinExistence type="predicted"/>
<feature type="transmembrane region" description="Helical" evidence="2">
    <location>
        <begin position="46"/>
        <end position="69"/>
    </location>
</feature>
<feature type="region of interest" description="Disordered" evidence="1">
    <location>
        <begin position="1"/>
        <end position="25"/>
    </location>
</feature>
<feature type="transmembrane region" description="Helical" evidence="2">
    <location>
        <begin position="283"/>
        <end position="303"/>
    </location>
</feature>
<dbReference type="SUPFAM" id="SSF103473">
    <property type="entry name" value="MFS general substrate transporter"/>
    <property type="match status" value="1"/>
</dbReference>